<dbReference type="InterPro" id="IPR003374">
    <property type="entry name" value="ApbE-like_sf"/>
</dbReference>
<feature type="region of interest" description="Disordered" evidence="1">
    <location>
        <begin position="289"/>
        <end position="325"/>
    </location>
</feature>
<protein>
    <submittedName>
        <fullName evidence="2">Uncharacterized protein</fullName>
    </submittedName>
</protein>
<proteinExistence type="predicted"/>
<reference evidence="2 3" key="1">
    <citation type="submission" date="2017-07" db="EMBL/GenBank/DDBJ databases">
        <title>Draft Genome Sequences of Select Purple Nonsulfur Bacteria.</title>
        <authorList>
            <person name="Lasarre B."/>
            <person name="Mckinlay J.B."/>
        </authorList>
    </citation>
    <scope>NUCLEOTIDE SEQUENCE [LARGE SCALE GENOMIC DNA]</scope>
    <source>
        <strain evidence="2 3">DSM 5909</strain>
    </source>
</reference>
<sequence>MLRRPLTGIRHEHGESFPPPPTLPHHSQERMGGGEPQRFDSPPPAREARGGEGSGVGGSCDEARSGLFGPVARRMAAAVAPYSETMFITPMAAVAGSVADDVLAAMVAAAGDALARAYVNNGGDIALHLSPGTRFTTGLVDRPDRPSMFGTAAIEAGDPVRGIATSGAGGRSFSLGIADAVTILARDAASADAAATVVANAVNISHPGILRVKARELQPDSDLGDRLVTRVVPALARPEIDAALDAGVLVAEQLLRDGLIAAAALHLQGVTRAVGALGAGSLGAGSLGAHASSWPGSSRPSTSFSATESGWWMPGTQPGMTKPEA</sequence>
<keyword evidence="3" id="KW-1185">Reference proteome</keyword>
<evidence type="ECO:0000313" key="2">
    <source>
        <dbReference type="EMBL" id="RAI41696.1"/>
    </source>
</evidence>
<name>A0A327KUF5_9BRAD</name>
<dbReference type="AlphaFoldDB" id="A0A327KUF5"/>
<dbReference type="Gene3D" id="3.10.520.10">
    <property type="entry name" value="ApbE-like domains"/>
    <property type="match status" value="1"/>
</dbReference>
<evidence type="ECO:0000313" key="3">
    <source>
        <dbReference type="Proteomes" id="UP000249130"/>
    </source>
</evidence>
<feature type="compositionally biased region" description="Low complexity" evidence="1">
    <location>
        <begin position="289"/>
        <end position="309"/>
    </location>
</feature>
<comment type="caution">
    <text evidence="2">The sequence shown here is derived from an EMBL/GenBank/DDBJ whole genome shotgun (WGS) entry which is preliminary data.</text>
</comment>
<gene>
    <name evidence="2" type="ORF">CH341_21095</name>
</gene>
<dbReference type="OrthoDB" id="9814719at2"/>
<feature type="region of interest" description="Disordered" evidence="1">
    <location>
        <begin position="1"/>
        <end position="61"/>
    </location>
</feature>
<dbReference type="EMBL" id="NPEX01000179">
    <property type="protein sequence ID" value="RAI41696.1"/>
    <property type="molecule type" value="Genomic_DNA"/>
</dbReference>
<dbReference type="SUPFAM" id="SSF143631">
    <property type="entry name" value="ApbE-like"/>
    <property type="match status" value="1"/>
</dbReference>
<evidence type="ECO:0000256" key="1">
    <source>
        <dbReference type="SAM" id="MobiDB-lite"/>
    </source>
</evidence>
<accession>A0A327KUF5</accession>
<dbReference type="NCBIfam" id="NF003322">
    <property type="entry name" value="PRK04334.1-2"/>
    <property type="match status" value="1"/>
</dbReference>
<organism evidence="2 3">
    <name type="scientific">Rhodoplanes roseus</name>
    <dbReference type="NCBI Taxonomy" id="29409"/>
    <lineage>
        <taxon>Bacteria</taxon>
        <taxon>Pseudomonadati</taxon>
        <taxon>Pseudomonadota</taxon>
        <taxon>Alphaproteobacteria</taxon>
        <taxon>Hyphomicrobiales</taxon>
        <taxon>Nitrobacteraceae</taxon>
        <taxon>Rhodoplanes</taxon>
    </lineage>
</organism>
<dbReference type="Proteomes" id="UP000249130">
    <property type="component" value="Unassembled WGS sequence"/>
</dbReference>